<dbReference type="SUPFAM" id="SSF53850">
    <property type="entry name" value="Periplasmic binding protein-like II"/>
    <property type="match status" value="1"/>
</dbReference>
<reference evidence="6" key="1">
    <citation type="submission" date="2016-10" db="EMBL/GenBank/DDBJ databases">
        <title>Sequence of Gallionella enrichment culture.</title>
        <authorList>
            <person name="Poehlein A."/>
            <person name="Muehling M."/>
            <person name="Daniel R."/>
        </authorList>
    </citation>
    <scope>NUCLEOTIDE SEQUENCE</scope>
</reference>
<dbReference type="PRINTS" id="PR00039">
    <property type="entry name" value="HTHLYSR"/>
</dbReference>
<keyword evidence="2" id="KW-0805">Transcription regulation</keyword>
<evidence type="ECO:0000256" key="3">
    <source>
        <dbReference type="ARBA" id="ARBA00023125"/>
    </source>
</evidence>
<dbReference type="GO" id="GO:0003700">
    <property type="term" value="F:DNA-binding transcription factor activity"/>
    <property type="evidence" value="ECO:0007669"/>
    <property type="project" value="InterPro"/>
</dbReference>
<keyword evidence="4" id="KW-0804">Transcription</keyword>
<dbReference type="PROSITE" id="PS50931">
    <property type="entry name" value="HTH_LYSR"/>
    <property type="match status" value="1"/>
</dbReference>
<comment type="similarity">
    <text evidence="1">Belongs to the LysR transcriptional regulatory family.</text>
</comment>
<dbReference type="Pfam" id="PF00126">
    <property type="entry name" value="HTH_1"/>
    <property type="match status" value="1"/>
</dbReference>
<dbReference type="InterPro" id="IPR000847">
    <property type="entry name" value="LysR_HTH_N"/>
</dbReference>
<evidence type="ECO:0000313" key="6">
    <source>
        <dbReference type="EMBL" id="OIQ72758.1"/>
    </source>
</evidence>
<dbReference type="EMBL" id="MLJW01003142">
    <property type="protein sequence ID" value="OIQ72758.1"/>
    <property type="molecule type" value="Genomic_DNA"/>
</dbReference>
<dbReference type="GO" id="GO:0043565">
    <property type="term" value="F:sequence-specific DNA binding"/>
    <property type="evidence" value="ECO:0007669"/>
    <property type="project" value="TreeGrafter"/>
</dbReference>
<evidence type="ECO:0000259" key="5">
    <source>
        <dbReference type="PROSITE" id="PS50931"/>
    </source>
</evidence>
<protein>
    <submittedName>
        <fullName evidence="6">Glycine cleavage system transcriptional activator</fullName>
    </submittedName>
</protein>
<dbReference type="GO" id="GO:0006351">
    <property type="term" value="P:DNA-templated transcription"/>
    <property type="evidence" value="ECO:0007669"/>
    <property type="project" value="TreeGrafter"/>
</dbReference>
<dbReference type="Gene3D" id="3.40.190.10">
    <property type="entry name" value="Periplasmic binding protein-like II"/>
    <property type="match status" value="2"/>
</dbReference>
<dbReference type="PANTHER" id="PTHR30537">
    <property type="entry name" value="HTH-TYPE TRANSCRIPTIONAL REGULATOR"/>
    <property type="match status" value="1"/>
</dbReference>
<dbReference type="PANTHER" id="PTHR30537:SF79">
    <property type="entry name" value="TRANSCRIPTIONAL REGULATOR-RELATED"/>
    <property type="match status" value="1"/>
</dbReference>
<dbReference type="InterPro" id="IPR005119">
    <property type="entry name" value="LysR_subst-bd"/>
</dbReference>
<dbReference type="Gene3D" id="1.10.10.10">
    <property type="entry name" value="Winged helix-like DNA-binding domain superfamily/Winged helix DNA-binding domain"/>
    <property type="match status" value="1"/>
</dbReference>
<keyword evidence="3" id="KW-0238">DNA-binding</keyword>
<dbReference type="InterPro" id="IPR036388">
    <property type="entry name" value="WH-like_DNA-bd_sf"/>
</dbReference>
<dbReference type="InterPro" id="IPR058163">
    <property type="entry name" value="LysR-type_TF_proteobact-type"/>
</dbReference>
<organism evidence="6">
    <name type="scientific">mine drainage metagenome</name>
    <dbReference type="NCBI Taxonomy" id="410659"/>
    <lineage>
        <taxon>unclassified sequences</taxon>
        <taxon>metagenomes</taxon>
        <taxon>ecological metagenomes</taxon>
    </lineage>
</organism>
<evidence type="ECO:0000256" key="1">
    <source>
        <dbReference type="ARBA" id="ARBA00009437"/>
    </source>
</evidence>
<name>A0A1J5PMJ1_9ZZZZ</name>
<accession>A0A1J5PMJ1</accession>
<evidence type="ECO:0000256" key="2">
    <source>
        <dbReference type="ARBA" id="ARBA00023015"/>
    </source>
</evidence>
<feature type="domain" description="HTH lysR-type" evidence="5">
    <location>
        <begin position="27"/>
        <end position="84"/>
    </location>
</feature>
<gene>
    <name evidence="6" type="primary">gcvA_11</name>
    <name evidence="6" type="ORF">GALL_456140</name>
</gene>
<dbReference type="InterPro" id="IPR036390">
    <property type="entry name" value="WH_DNA-bd_sf"/>
</dbReference>
<comment type="caution">
    <text evidence="6">The sequence shown here is derived from an EMBL/GenBank/DDBJ whole genome shotgun (WGS) entry which is preliminary data.</text>
</comment>
<dbReference type="SUPFAM" id="SSF46785">
    <property type="entry name" value="Winged helix' DNA-binding domain"/>
    <property type="match status" value="1"/>
</dbReference>
<dbReference type="AlphaFoldDB" id="A0A1J5PMJ1"/>
<proteinExistence type="inferred from homology"/>
<dbReference type="Pfam" id="PF03466">
    <property type="entry name" value="LysR_substrate"/>
    <property type="match status" value="1"/>
</dbReference>
<evidence type="ECO:0000256" key="4">
    <source>
        <dbReference type="ARBA" id="ARBA00023163"/>
    </source>
</evidence>
<sequence>MNIKHKRVARKVPEPRQDLEVSAFGGLPLHELVALAAAARLGSFALAAEELCVTRSAVSHRIKQLEGKLGVELFARAGSRTQLLPAGRRLLEPIAAALNGLRDASAALDDVERKVVRLAVPRTLGTIWLVPHLGGFQREHPGIQLEIMPVTTDNDGAATRVDVAVETASDAHDSRLLPVTLRVVGAPTMLAACRPLDSAAALRDVVLLRHPRFSWNAWSRLAFGEPIDAPAAYYFDDTVAMLEAAAGGLGLALAPDIACAPYLAQRRLLSAHPAVLESQACRAVVSAAGAVKPAARALAEWLERCLRADALAVIDDASG</sequence>